<organism evidence="1 2">
    <name type="scientific">Streptomyces sanyensis</name>
    <dbReference type="NCBI Taxonomy" id="568869"/>
    <lineage>
        <taxon>Bacteria</taxon>
        <taxon>Bacillati</taxon>
        <taxon>Actinomycetota</taxon>
        <taxon>Actinomycetes</taxon>
        <taxon>Kitasatosporales</taxon>
        <taxon>Streptomycetaceae</taxon>
        <taxon>Streptomyces</taxon>
    </lineage>
</organism>
<accession>A0ABP9A018</accession>
<keyword evidence="2" id="KW-1185">Reference proteome</keyword>
<dbReference type="Proteomes" id="UP001501147">
    <property type="component" value="Unassembled WGS sequence"/>
</dbReference>
<evidence type="ECO:0008006" key="3">
    <source>
        <dbReference type="Google" id="ProtNLM"/>
    </source>
</evidence>
<proteinExistence type="predicted"/>
<dbReference type="EMBL" id="BAABJV010000003">
    <property type="protein sequence ID" value="GAA4770544.1"/>
    <property type="molecule type" value="Genomic_DNA"/>
</dbReference>
<gene>
    <name evidence="1" type="ORF">GCM10023329_16990</name>
</gene>
<sequence>MAAQTRTRSGLTPNRADSLLLIVVLSTPWRVAAAVSDNPARSRIRRSSVPSRRLRSVGGFLALTPDRPLPAGTA</sequence>
<name>A0ABP9A018_9ACTN</name>
<protein>
    <recommendedName>
        <fullName evidence="3">Secreted protein</fullName>
    </recommendedName>
</protein>
<evidence type="ECO:0000313" key="2">
    <source>
        <dbReference type="Proteomes" id="UP001501147"/>
    </source>
</evidence>
<reference evidence="2" key="1">
    <citation type="journal article" date="2019" name="Int. J. Syst. Evol. Microbiol.">
        <title>The Global Catalogue of Microorganisms (GCM) 10K type strain sequencing project: providing services to taxonomists for standard genome sequencing and annotation.</title>
        <authorList>
            <consortium name="The Broad Institute Genomics Platform"/>
            <consortium name="The Broad Institute Genome Sequencing Center for Infectious Disease"/>
            <person name="Wu L."/>
            <person name="Ma J."/>
        </authorList>
    </citation>
    <scope>NUCLEOTIDE SEQUENCE [LARGE SCALE GENOMIC DNA]</scope>
    <source>
        <strain evidence="2">JCM 18324</strain>
    </source>
</reference>
<evidence type="ECO:0000313" key="1">
    <source>
        <dbReference type="EMBL" id="GAA4770544.1"/>
    </source>
</evidence>
<comment type="caution">
    <text evidence="1">The sequence shown here is derived from an EMBL/GenBank/DDBJ whole genome shotgun (WGS) entry which is preliminary data.</text>
</comment>